<proteinExistence type="predicted"/>
<reference evidence="2 3" key="1">
    <citation type="submission" date="2018-04" db="EMBL/GenBank/DDBJ databases">
        <title>Sphingobacterium sp. M46 Genome.</title>
        <authorList>
            <person name="Cheng J."/>
            <person name="Li Y."/>
        </authorList>
    </citation>
    <scope>NUCLEOTIDE SEQUENCE [LARGE SCALE GENOMIC DNA]</scope>
    <source>
        <strain evidence="2 3">M46</strain>
    </source>
</reference>
<organism evidence="2 3">
    <name type="scientific">Sphingobacterium athyrii</name>
    <dbReference type="NCBI Taxonomy" id="2152717"/>
    <lineage>
        <taxon>Bacteria</taxon>
        <taxon>Pseudomonadati</taxon>
        <taxon>Bacteroidota</taxon>
        <taxon>Sphingobacteriia</taxon>
        <taxon>Sphingobacteriales</taxon>
        <taxon>Sphingobacteriaceae</taxon>
        <taxon>Sphingobacterium</taxon>
    </lineage>
</organism>
<dbReference type="RefSeq" id="WP_108632838.1">
    <property type="nucleotide sequence ID" value="NZ_QCXX01000001.1"/>
</dbReference>
<evidence type="ECO:0000313" key="2">
    <source>
        <dbReference type="EMBL" id="PUV26546.1"/>
    </source>
</evidence>
<dbReference type="EMBL" id="QCXX01000001">
    <property type="protein sequence ID" value="PUV26546.1"/>
    <property type="molecule type" value="Genomic_DNA"/>
</dbReference>
<dbReference type="Gene3D" id="3.40.50.1820">
    <property type="entry name" value="alpha/beta hydrolase"/>
    <property type="match status" value="1"/>
</dbReference>
<sequence length="271" mass="30332">MIHIQPIFFSIFLLLATFDLFAQSKDTTISVGQHSLHFNITAGKGTPIIFESGAGNDASVWQQLLAPLSARLGAPLITYDRAGFGKSGIDTVNVNLSTEVADLKRALNKLGYHDQYFFVAHSFGGNYTLKFADENKGKVLGAVMIDIVSPYFMTMERGKSLKIEYADRLQEIKKESLGFYHLTMNYENSTAILHEIAPHATIPMTIIGSGISPFEEPDRSKFVAALKKFADEKDNRKYILEPNAQHHIFYDNPTLVIEEIQSLYKKTTSEE</sequence>
<evidence type="ECO:0000259" key="1">
    <source>
        <dbReference type="Pfam" id="PF00561"/>
    </source>
</evidence>
<dbReference type="PANTHER" id="PTHR43798">
    <property type="entry name" value="MONOACYLGLYCEROL LIPASE"/>
    <property type="match status" value="1"/>
</dbReference>
<dbReference type="InterPro" id="IPR000073">
    <property type="entry name" value="AB_hydrolase_1"/>
</dbReference>
<dbReference type="InterPro" id="IPR050266">
    <property type="entry name" value="AB_hydrolase_sf"/>
</dbReference>
<dbReference type="Proteomes" id="UP000250831">
    <property type="component" value="Unassembled WGS sequence"/>
</dbReference>
<keyword evidence="3" id="KW-1185">Reference proteome</keyword>
<gene>
    <name evidence="2" type="ORF">DCO56_06300</name>
</gene>
<accession>A0A363P0E5</accession>
<dbReference type="Pfam" id="PF00561">
    <property type="entry name" value="Abhydrolase_1"/>
    <property type="match status" value="1"/>
</dbReference>
<dbReference type="GO" id="GO:0016020">
    <property type="term" value="C:membrane"/>
    <property type="evidence" value="ECO:0007669"/>
    <property type="project" value="TreeGrafter"/>
</dbReference>
<comment type="caution">
    <text evidence="2">The sequence shown here is derived from an EMBL/GenBank/DDBJ whole genome shotgun (WGS) entry which is preliminary data.</text>
</comment>
<dbReference type="SUPFAM" id="SSF53474">
    <property type="entry name" value="alpha/beta-Hydrolases"/>
    <property type="match status" value="1"/>
</dbReference>
<dbReference type="OrthoDB" id="59888at2"/>
<name>A0A363P0E5_9SPHI</name>
<protein>
    <recommendedName>
        <fullName evidence="1">AB hydrolase-1 domain-containing protein</fullName>
    </recommendedName>
</protein>
<dbReference type="PANTHER" id="PTHR43798:SF28">
    <property type="entry name" value="AB HYDROLASE-1 DOMAIN-CONTAINING PROTEIN"/>
    <property type="match status" value="1"/>
</dbReference>
<evidence type="ECO:0000313" key="3">
    <source>
        <dbReference type="Proteomes" id="UP000250831"/>
    </source>
</evidence>
<dbReference type="InterPro" id="IPR029058">
    <property type="entry name" value="AB_hydrolase_fold"/>
</dbReference>
<dbReference type="AlphaFoldDB" id="A0A363P0E5"/>
<feature type="domain" description="AB hydrolase-1" evidence="1">
    <location>
        <begin position="47"/>
        <end position="152"/>
    </location>
</feature>